<dbReference type="OrthoDB" id="994452at2759"/>
<protein>
    <submittedName>
        <fullName evidence="1">Uncharacterized protein</fullName>
    </submittedName>
</protein>
<keyword evidence="2" id="KW-1185">Reference proteome</keyword>
<evidence type="ECO:0000313" key="2">
    <source>
        <dbReference type="Proteomes" id="UP000824120"/>
    </source>
</evidence>
<proteinExistence type="predicted"/>
<gene>
    <name evidence="1" type="ORF">H5410_050851</name>
</gene>
<comment type="caution">
    <text evidence="1">The sequence shown here is derived from an EMBL/GenBank/DDBJ whole genome shotgun (WGS) entry which is preliminary data.</text>
</comment>
<feature type="non-terminal residue" evidence="1">
    <location>
        <position position="144"/>
    </location>
</feature>
<reference evidence="1 2" key="1">
    <citation type="submission" date="2020-09" db="EMBL/GenBank/DDBJ databases">
        <title>De no assembly of potato wild relative species, Solanum commersonii.</title>
        <authorList>
            <person name="Cho K."/>
        </authorList>
    </citation>
    <scope>NUCLEOTIDE SEQUENCE [LARGE SCALE GENOMIC DNA]</scope>
    <source>
        <strain evidence="1">LZ3.2</strain>
        <tissue evidence="1">Leaf</tissue>
    </source>
</reference>
<organism evidence="1 2">
    <name type="scientific">Solanum commersonii</name>
    <name type="common">Commerson's wild potato</name>
    <name type="synonym">Commerson's nightshade</name>
    <dbReference type="NCBI Taxonomy" id="4109"/>
    <lineage>
        <taxon>Eukaryota</taxon>
        <taxon>Viridiplantae</taxon>
        <taxon>Streptophyta</taxon>
        <taxon>Embryophyta</taxon>
        <taxon>Tracheophyta</taxon>
        <taxon>Spermatophyta</taxon>
        <taxon>Magnoliopsida</taxon>
        <taxon>eudicotyledons</taxon>
        <taxon>Gunneridae</taxon>
        <taxon>Pentapetalae</taxon>
        <taxon>asterids</taxon>
        <taxon>lamiids</taxon>
        <taxon>Solanales</taxon>
        <taxon>Solanaceae</taxon>
        <taxon>Solanoideae</taxon>
        <taxon>Solaneae</taxon>
        <taxon>Solanum</taxon>
    </lineage>
</organism>
<name>A0A9J5WZ75_SOLCO</name>
<accession>A0A9J5WZ75</accession>
<dbReference type="AlphaFoldDB" id="A0A9J5WZ75"/>
<evidence type="ECO:0000313" key="1">
    <source>
        <dbReference type="EMBL" id="KAG5580224.1"/>
    </source>
</evidence>
<dbReference type="EMBL" id="JACXVP010000010">
    <property type="protein sequence ID" value="KAG5580224.1"/>
    <property type="molecule type" value="Genomic_DNA"/>
</dbReference>
<sequence>APLIPCTTLGIGFLQSLGLRVGTCLRRVDEGCVNLDNLFKRFGHRESYDRFQQEFFISRVDWERHRAIVFVVALLGIMIFPKKRGCVDINLLSMIWVLEQFYQRKVENGTEVDLCNKIRSHAMRLSIWNTLNNEEGWRLFPTHL</sequence>
<dbReference type="Proteomes" id="UP000824120">
    <property type="component" value="Chromosome 10"/>
</dbReference>